<evidence type="ECO:0000313" key="3">
    <source>
        <dbReference type="Proteomes" id="UP000620670"/>
    </source>
</evidence>
<proteinExistence type="predicted"/>
<dbReference type="Proteomes" id="UP000620670">
    <property type="component" value="Unassembled WGS sequence"/>
</dbReference>
<reference evidence="3" key="1">
    <citation type="submission" date="2020-12" db="EMBL/GenBank/DDBJ databases">
        <title>Hymenobacter sp.</title>
        <authorList>
            <person name="Kim M.K."/>
        </authorList>
    </citation>
    <scope>NUCLEOTIDE SEQUENCE [LARGE SCALE GENOMIC DNA]</scope>
    <source>
        <strain evidence="3">BT325</strain>
    </source>
</reference>
<comment type="caution">
    <text evidence="2">The sequence shown here is derived from an EMBL/GenBank/DDBJ whole genome shotgun (WGS) entry which is preliminary data.</text>
</comment>
<name>A0ABS0Y5B0_9HYPH</name>
<feature type="region of interest" description="Disordered" evidence="1">
    <location>
        <begin position="105"/>
        <end position="125"/>
    </location>
</feature>
<gene>
    <name evidence="2" type="ORF">JAO75_18950</name>
</gene>
<dbReference type="EMBL" id="JAELXT010000026">
    <property type="protein sequence ID" value="MBJ6127484.1"/>
    <property type="molecule type" value="Genomic_DNA"/>
</dbReference>
<evidence type="ECO:0000313" key="2">
    <source>
        <dbReference type="EMBL" id="MBJ6127484.1"/>
    </source>
</evidence>
<dbReference type="RefSeq" id="WP_199050708.1">
    <property type="nucleotide sequence ID" value="NZ_JAELXT010000026.1"/>
</dbReference>
<accession>A0ABS0Y5B0</accession>
<sequence length="125" mass="13675">MPSKLNNKEGLTMIAQATDNAPPDPSLEYEGVKVYRIYQFDDPSTYPPSSHIFTTSPDGRYASDHFRFDIRSLTVPAASVDESGVRTGEKAAIAAVLEQAIDRGMVTPPASNSTSRPVQVHHQAW</sequence>
<protein>
    <submittedName>
        <fullName evidence="2">Uncharacterized protein</fullName>
    </submittedName>
</protein>
<keyword evidence="3" id="KW-1185">Reference proteome</keyword>
<organism evidence="2 3">
    <name type="scientific">Microvirga splendida</name>
    <dbReference type="NCBI Taxonomy" id="2795727"/>
    <lineage>
        <taxon>Bacteria</taxon>
        <taxon>Pseudomonadati</taxon>
        <taxon>Pseudomonadota</taxon>
        <taxon>Alphaproteobacteria</taxon>
        <taxon>Hyphomicrobiales</taxon>
        <taxon>Methylobacteriaceae</taxon>
        <taxon>Microvirga</taxon>
    </lineage>
</organism>
<evidence type="ECO:0000256" key="1">
    <source>
        <dbReference type="SAM" id="MobiDB-lite"/>
    </source>
</evidence>
<feature type="region of interest" description="Disordered" evidence="1">
    <location>
        <begin position="1"/>
        <end position="26"/>
    </location>
</feature>